<evidence type="ECO:0000256" key="7">
    <source>
        <dbReference type="PROSITE-ProRule" id="PRU01091"/>
    </source>
</evidence>
<dbReference type="SUPFAM" id="SSF46894">
    <property type="entry name" value="C-terminal effector domain of the bipartite response regulators"/>
    <property type="match status" value="1"/>
</dbReference>
<dbReference type="InterPro" id="IPR016032">
    <property type="entry name" value="Sig_transdc_resp-reg_C-effctor"/>
</dbReference>
<dbReference type="GO" id="GO:0006355">
    <property type="term" value="P:regulation of DNA-templated transcription"/>
    <property type="evidence" value="ECO:0007669"/>
    <property type="project" value="InterPro"/>
</dbReference>
<keyword evidence="2" id="KW-0902">Two-component regulatory system</keyword>
<dbReference type="PANTHER" id="PTHR48111:SF4">
    <property type="entry name" value="DNA-BINDING DUAL TRANSCRIPTIONAL REGULATOR OMPR"/>
    <property type="match status" value="1"/>
</dbReference>
<evidence type="ECO:0000256" key="5">
    <source>
        <dbReference type="ARBA" id="ARBA00023163"/>
    </source>
</evidence>
<evidence type="ECO:0000256" key="4">
    <source>
        <dbReference type="ARBA" id="ARBA00023125"/>
    </source>
</evidence>
<evidence type="ECO:0000256" key="1">
    <source>
        <dbReference type="ARBA" id="ARBA00022553"/>
    </source>
</evidence>
<dbReference type="InterPro" id="IPR039420">
    <property type="entry name" value="WalR-like"/>
</dbReference>
<keyword evidence="4 7" id="KW-0238">DNA-binding</keyword>
<dbReference type="GO" id="GO:0005829">
    <property type="term" value="C:cytosol"/>
    <property type="evidence" value="ECO:0007669"/>
    <property type="project" value="TreeGrafter"/>
</dbReference>
<dbReference type="Gene3D" id="1.10.10.10">
    <property type="entry name" value="Winged helix-like DNA-binding domain superfamily/Winged helix DNA-binding domain"/>
    <property type="match status" value="1"/>
</dbReference>
<keyword evidence="5" id="KW-0804">Transcription</keyword>
<dbReference type="PROSITE" id="PS50110">
    <property type="entry name" value="RESPONSE_REGULATORY"/>
    <property type="match status" value="1"/>
</dbReference>
<dbReference type="InterPro" id="IPR001789">
    <property type="entry name" value="Sig_transdc_resp-reg_receiver"/>
</dbReference>
<accession>A0A4P6P8D4</accession>
<dbReference type="PANTHER" id="PTHR48111">
    <property type="entry name" value="REGULATOR OF RPOS"/>
    <property type="match status" value="1"/>
</dbReference>
<feature type="DNA-binding region" description="OmpR/PhoB-type" evidence="7">
    <location>
        <begin position="125"/>
        <end position="225"/>
    </location>
</feature>
<evidence type="ECO:0000259" key="8">
    <source>
        <dbReference type="PROSITE" id="PS50110"/>
    </source>
</evidence>
<dbReference type="GO" id="GO:0000976">
    <property type="term" value="F:transcription cis-regulatory region binding"/>
    <property type="evidence" value="ECO:0007669"/>
    <property type="project" value="TreeGrafter"/>
</dbReference>
<evidence type="ECO:0000313" key="10">
    <source>
        <dbReference type="EMBL" id="QBG35707.1"/>
    </source>
</evidence>
<organism evidence="10 11">
    <name type="scientific">Litorilituus sediminis</name>
    <dbReference type="NCBI Taxonomy" id="718192"/>
    <lineage>
        <taxon>Bacteria</taxon>
        <taxon>Pseudomonadati</taxon>
        <taxon>Pseudomonadota</taxon>
        <taxon>Gammaproteobacteria</taxon>
        <taxon>Alteromonadales</taxon>
        <taxon>Colwelliaceae</taxon>
        <taxon>Litorilituus</taxon>
    </lineage>
</organism>
<dbReference type="Gene3D" id="6.10.250.690">
    <property type="match status" value="1"/>
</dbReference>
<feature type="domain" description="OmpR/PhoB-type" evidence="9">
    <location>
        <begin position="125"/>
        <end position="225"/>
    </location>
</feature>
<keyword evidence="3" id="KW-0805">Transcription regulation</keyword>
<protein>
    <submittedName>
        <fullName evidence="10">Response regulator</fullName>
    </submittedName>
</protein>
<dbReference type="InterPro" id="IPR011006">
    <property type="entry name" value="CheY-like_superfamily"/>
</dbReference>
<proteinExistence type="predicted"/>
<sequence length="226" mass="25516">MSDLVLIVEDEQKLAELLADYFIAAQYQCHCLYSGGKVVDWVKHNHPDIILLDIMLPEKDGMQLCREIRQLSQVPIIMVTAKVEEVDKLLGLELGADDYICKPFSPREVVARVKAVLRRTQHGGQNQPVASTGIFLDKARNEVSYQGNTLALTAVEFNLLAPLVSEPGRIYSRAQLMDTMYCDSRVVSDRTIDSHIKKLRKKIAQICPEQELIQSVYGLGYRLILD</sequence>
<dbReference type="AlphaFoldDB" id="A0A4P6P8D4"/>
<dbReference type="OrthoDB" id="9802426at2"/>
<dbReference type="InterPro" id="IPR001867">
    <property type="entry name" value="OmpR/PhoB-type_DNA-bd"/>
</dbReference>
<dbReference type="PROSITE" id="PS51755">
    <property type="entry name" value="OMPR_PHOB"/>
    <property type="match status" value="1"/>
</dbReference>
<dbReference type="RefSeq" id="WP_130601146.1">
    <property type="nucleotide sequence ID" value="NZ_CP034759.1"/>
</dbReference>
<evidence type="ECO:0000256" key="2">
    <source>
        <dbReference type="ARBA" id="ARBA00023012"/>
    </source>
</evidence>
<keyword evidence="1 6" id="KW-0597">Phosphoprotein</keyword>
<gene>
    <name evidence="10" type="ORF">EMK97_08285</name>
</gene>
<dbReference type="EMBL" id="CP034759">
    <property type="protein sequence ID" value="QBG35707.1"/>
    <property type="molecule type" value="Genomic_DNA"/>
</dbReference>
<dbReference type="SMART" id="SM00862">
    <property type="entry name" value="Trans_reg_C"/>
    <property type="match status" value="1"/>
</dbReference>
<dbReference type="Gene3D" id="3.40.50.2300">
    <property type="match status" value="1"/>
</dbReference>
<dbReference type="InterPro" id="IPR036388">
    <property type="entry name" value="WH-like_DNA-bd_sf"/>
</dbReference>
<dbReference type="SMART" id="SM00448">
    <property type="entry name" value="REC"/>
    <property type="match status" value="1"/>
</dbReference>
<dbReference type="KEGG" id="lsd:EMK97_08285"/>
<evidence type="ECO:0000313" key="11">
    <source>
        <dbReference type="Proteomes" id="UP000290244"/>
    </source>
</evidence>
<feature type="modified residue" description="4-aspartylphosphate" evidence="6">
    <location>
        <position position="53"/>
    </location>
</feature>
<keyword evidence="11" id="KW-1185">Reference proteome</keyword>
<dbReference type="FunFam" id="3.40.50.2300:FF:000001">
    <property type="entry name" value="DNA-binding response regulator PhoB"/>
    <property type="match status" value="1"/>
</dbReference>
<dbReference type="Pfam" id="PF00072">
    <property type="entry name" value="Response_reg"/>
    <property type="match status" value="1"/>
</dbReference>
<reference evidence="10 11" key="1">
    <citation type="submission" date="2018-12" db="EMBL/GenBank/DDBJ databases">
        <title>Complete genome of Litorilituus sediminis.</title>
        <authorList>
            <person name="Liu A."/>
            <person name="Rong J."/>
        </authorList>
    </citation>
    <scope>NUCLEOTIDE SEQUENCE [LARGE SCALE GENOMIC DNA]</scope>
    <source>
        <strain evidence="10 11">JCM 17549</strain>
    </source>
</reference>
<evidence type="ECO:0000256" key="3">
    <source>
        <dbReference type="ARBA" id="ARBA00023015"/>
    </source>
</evidence>
<name>A0A4P6P8D4_9GAMM</name>
<dbReference type="GO" id="GO:0032993">
    <property type="term" value="C:protein-DNA complex"/>
    <property type="evidence" value="ECO:0007669"/>
    <property type="project" value="TreeGrafter"/>
</dbReference>
<feature type="domain" description="Response regulatory" evidence="8">
    <location>
        <begin position="4"/>
        <end position="117"/>
    </location>
</feature>
<evidence type="ECO:0000259" key="9">
    <source>
        <dbReference type="PROSITE" id="PS51755"/>
    </source>
</evidence>
<dbReference type="Proteomes" id="UP000290244">
    <property type="component" value="Chromosome"/>
</dbReference>
<dbReference type="Pfam" id="PF00486">
    <property type="entry name" value="Trans_reg_C"/>
    <property type="match status" value="1"/>
</dbReference>
<dbReference type="GO" id="GO:0000156">
    <property type="term" value="F:phosphorelay response regulator activity"/>
    <property type="evidence" value="ECO:0007669"/>
    <property type="project" value="TreeGrafter"/>
</dbReference>
<dbReference type="SUPFAM" id="SSF52172">
    <property type="entry name" value="CheY-like"/>
    <property type="match status" value="1"/>
</dbReference>
<evidence type="ECO:0000256" key="6">
    <source>
        <dbReference type="PROSITE-ProRule" id="PRU00169"/>
    </source>
</evidence>
<dbReference type="CDD" id="cd00383">
    <property type="entry name" value="trans_reg_C"/>
    <property type="match status" value="1"/>
</dbReference>